<gene>
    <name evidence="2" type="ORF">FH972_010357</name>
</gene>
<dbReference type="Proteomes" id="UP000327013">
    <property type="component" value="Chromosome 4"/>
</dbReference>
<feature type="region of interest" description="Disordered" evidence="1">
    <location>
        <begin position="1"/>
        <end position="29"/>
    </location>
</feature>
<evidence type="ECO:0000313" key="2">
    <source>
        <dbReference type="EMBL" id="KAE8037800.1"/>
    </source>
</evidence>
<keyword evidence="3" id="KW-1185">Reference proteome</keyword>
<proteinExistence type="predicted"/>
<evidence type="ECO:0000256" key="1">
    <source>
        <dbReference type="SAM" id="MobiDB-lite"/>
    </source>
</evidence>
<dbReference type="EMBL" id="CM017324">
    <property type="protein sequence ID" value="KAE8037800.1"/>
    <property type="molecule type" value="Genomic_DNA"/>
</dbReference>
<reference evidence="2 3" key="1">
    <citation type="submission" date="2019-06" db="EMBL/GenBank/DDBJ databases">
        <title>A chromosomal-level reference genome of Carpinus fangiana (Coryloideae, Betulaceae).</title>
        <authorList>
            <person name="Yang X."/>
            <person name="Wang Z."/>
            <person name="Zhang L."/>
            <person name="Hao G."/>
            <person name="Liu J."/>
            <person name="Yang Y."/>
        </authorList>
    </citation>
    <scope>NUCLEOTIDE SEQUENCE [LARGE SCALE GENOMIC DNA]</scope>
    <source>
        <strain evidence="2">Cfa_2016G</strain>
        <tissue evidence="2">Leaf</tissue>
    </source>
</reference>
<protein>
    <submittedName>
        <fullName evidence="2">Uncharacterized protein</fullName>
    </submittedName>
</protein>
<evidence type="ECO:0000313" key="3">
    <source>
        <dbReference type="Proteomes" id="UP000327013"/>
    </source>
</evidence>
<accession>A0A660KQ26</accession>
<name>A0A660KQ26_9ROSI</name>
<organism evidence="2 3">
    <name type="scientific">Carpinus fangiana</name>
    <dbReference type="NCBI Taxonomy" id="176857"/>
    <lineage>
        <taxon>Eukaryota</taxon>
        <taxon>Viridiplantae</taxon>
        <taxon>Streptophyta</taxon>
        <taxon>Embryophyta</taxon>
        <taxon>Tracheophyta</taxon>
        <taxon>Spermatophyta</taxon>
        <taxon>Magnoliopsida</taxon>
        <taxon>eudicotyledons</taxon>
        <taxon>Gunneridae</taxon>
        <taxon>Pentapetalae</taxon>
        <taxon>rosids</taxon>
        <taxon>fabids</taxon>
        <taxon>Fagales</taxon>
        <taxon>Betulaceae</taxon>
        <taxon>Carpinus</taxon>
    </lineage>
</organism>
<sequence length="131" mass="14325">MGIWPGQPGRHRPPSHLGAPPSAWSQQEAALVRHRQPRMSGLRFAMAASTMTCKFLGHDPSFSSRNANASLSAFRPVFTHPPIRTRFPASPAPPSGQDTMDWIGMRSENLTFGTSEDETTFGVSLKTHPCP</sequence>
<dbReference type="AlphaFoldDB" id="A0A660KQ26"/>